<reference evidence="9" key="1">
    <citation type="submission" date="2020-07" db="EMBL/GenBank/DDBJ databases">
        <title>Genome sequence and genetic diversity analysis of an under-domesticated orphan crop, white fonio (Digitaria exilis).</title>
        <authorList>
            <person name="Bennetzen J.L."/>
            <person name="Chen S."/>
            <person name="Ma X."/>
            <person name="Wang X."/>
            <person name="Yssel A.E.J."/>
            <person name="Chaluvadi S.R."/>
            <person name="Johnson M."/>
            <person name="Gangashetty P."/>
            <person name="Hamidou F."/>
            <person name="Sanogo M.D."/>
            <person name="Zwaenepoel A."/>
            <person name="Wallace J."/>
            <person name="Van De Peer Y."/>
            <person name="Van Deynze A."/>
        </authorList>
    </citation>
    <scope>NUCLEOTIDE SEQUENCE</scope>
    <source>
        <tissue evidence="9">Leaves</tissue>
    </source>
</reference>
<evidence type="ECO:0000256" key="6">
    <source>
        <dbReference type="RuleBase" id="RU363077"/>
    </source>
</evidence>
<dbReference type="EMBL" id="JACEFO010001972">
    <property type="protein sequence ID" value="KAF8690793.1"/>
    <property type="molecule type" value="Genomic_DNA"/>
</dbReference>
<feature type="transmembrane region" description="Helical" evidence="6">
    <location>
        <begin position="124"/>
        <end position="144"/>
    </location>
</feature>
<dbReference type="InterPro" id="IPR037185">
    <property type="entry name" value="EmrE-like"/>
</dbReference>
<dbReference type="InterPro" id="IPR030184">
    <property type="entry name" value="WAT1-related"/>
</dbReference>
<name>A0A835B863_9POAL</name>
<organism evidence="9 10">
    <name type="scientific">Digitaria exilis</name>
    <dbReference type="NCBI Taxonomy" id="1010633"/>
    <lineage>
        <taxon>Eukaryota</taxon>
        <taxon>Viridiplantae</taxon>
        <taxon>Streptophyta</taxon>
        <taxon>Embryophyta</taxon>
        <taxon>Tracheophyta</taxon>
        <taxon>Spermatophyta</taxon>
        <taxon>Magnoliopsida</taxon>
        <taxon>Liliopsida</taxon>
        <taxon>Poales</taxon>
        <taxon>Poaceae</taxon>
        <taxon>PACMAD clade</taxon>
        <taxon>Panicoideae</taxon>
        <taxon>Panicodae</taxon>
        <taxon>Paniceae</taxon>
        <taxon>Anthephorinae</taxon>
        <taxon>Digitaria</taxon>
    </lineage>
</organism>
<feature type="compositionally biased region" description="Basic and acidic residues" evidence="7">
    <location>
        <begin position="256"/>
        <end position="275"/>
    </location>
</feature>
<feature type="transmembrane region" description="Helical" evidence="6">
    <location>
        <begin position="188"/>
        <end position="209"/>
    </location>
</feature>
<sequence length="289" mass="32452">MFSNLIFYIIGRKSMCSMSFRLLFKLFLCALIGNTFAINTLNVALRFTSATVQSATSNSKPVSTFCLALLLRMEAVNLKSPYGRRGQGHGTWIKGTFLKIFGDMAWSLWIVFQAVLLKEFPNKMLVTVTHCVFSTAQTFIVAVVAERDIKSWKLGLDISLLAVLYTGFAVSGLSYFLQVWCMEMKGPVFFAVWMPLGFIFTMFCCSFFLGEIIHLGSILGGILLVGGLYSVLWAKGKETVDEPACKCSEVNTMESTQDRKEHIKPRENQEKGREENVEETLTYGIQQVI</sequence>
<evidence type="ECO:0000256" key="7">
    <source>
        <dbReference type="SAM" id="MobiDB-lite"/>
    </source>
</evidence>
<keyword evidence="10" id="KW-1185">Reference proteome</keyword>
<dbReference type="InterPro" id="IPR000620">
    <property type="entry name" value="EamA_dom"/>
</dbReference>
<feature type="transmembrane region" description="Helical" evidence="6">
    <location>
        <begin position="97"/>
        <end position="117"/>
    </location>
</feature>
<gene>
    <name evidence="9" type="ORF">HU200_041183</name>
</gene>
<evidence type="ECO:0000313" key="10">
    <source>
        <dbReference type="Proteomes" id="UP000636709"/>
    </source>
</evidence>
<evidence type="ECO:0000256" key="3">
    <source>
        <dbReference type="ARBA" id="ARBA00022692"/>
    </source>
</evidence>
<dbReference type="PANTHER" id="PTHR31218">
    <property type="entry name" value="WAT1-RELATED PROTEIN"/>
    <property type="match status" value="1"/>
</dbReference>
<comment type="caution">
    <text evidence="9">The sequence shown here is derived from an EMBL/GenBank/DDBJ whole genome shotgun (WGS) entry which is preliminary data.</text>
</comment>
<dbReference type="GO" id="GO:0022857">
    <property type="term" value="F:transmembrane transporter activity"/>
    <property type="evidence" value="ECO:0007669"/>
    <property type="project" value="InterPro"/>
</dbReference>
<evidence type="ECO:0000256" key="5">
    <source>
        <dbReference type="ARBA" id="ARBA00023136"/>
    </source>
</evidence>
<keyword evidence="4 6" id="KW-1133">Transmembrane helix</keyword>
<feature type="transmembrane region" description="Helical" evidence="6">
    <location>
        <begin position="215"/>
        <end position="234"/>
    </location>
</feature>
<dbReference type="Pfam" id="PF00892">
    <property type="entry name" value="EamA"/>
    <property type="match status" value="1"/>
</dbReference>
<evidence type="ECO:0000256" key="1">
    <source>
        <dbReference type="ARBA" id="ARBA00004141"/>
    </source>
</evidence>
<dbReference type="SUPFAM" id="SSF103481">
    <property type="entry name" value="Multidrug resistance efflux transporter EmrE"/>
    <property type="match status" value="1"/>
</dbReference>
<feature type="region of interest" description="Disordered" evidence="7">
    <location>
        <begin position="256"/>
        <end position="277"/>
    </location>
</feature>
<accession>A0A835B863</accession>
<evidence type="ECO:0000259" key="8">
    <source>
        <dbReference type="Pfam" id="PF00892"/>
    </source>
</evidence>
<dbReference type="OrthoDB" id="1718296at2759"/>
<proteinExistence type="inferred from homology"/>
<evidence type="ECO:0000256" key="2">
    <source>
        <dbReference type="ARBA" id="ARBA00007635"/>
    </source>
</evidence>
<comment type="similarity">
    <text evidence="2 6">Belongs to the drug/metabolite transporter (DMT) superfamily. Plant drug/metabolite exporter (P-DME) (TC 2.A.7.4) family.</text>
</comment>
<comment type="subcellular location">
    <subcellularLocation>
        <location evidence="1 6">Membrane</location>
        <topology evidence="1 6">Multi-pass membrane protein</topology>
    </subcellularLocation>
</comment>
<feature type="domain" description="EamA" evidence="8">
    <location>
        <begin position="95"/>
        <end position="232"/>
    </location>
</feature>
<protein>
    <recommendedName>
        <fullName evidence="6">WAT1-related protein</fullName>
    </recommendedName>
</protein>
<keyword evidence="5 6" id="KW-0472">Membrane</keyword>
<dbReference type="GO" id="GO:0016020">
    <property type="term" value="C:membrane"/>
    <property type="evidence" value="ECO:0007669"/>
    <property type="project" value="UniProtKB-SubCell"/>
</dbReference>
<dbReference type="Proteomes" id="UP000636709">
    <property type="component" value="Unassembled WGS sequence"/>
</dbReference>
<feature type="transmembrane region" description="Helical" evidence="6">
    <location>
        <begin position="156"/>
        <end position="176"/>
    </location>
</feature>
<evidence type="ECO:0000313" key="9">
    <source>
        <dbReference type="EMBL" id="KAF8690793.1"/>
    </source>
</evidence>
<evidence type="ECO:0000256" key="4">
    <source>
        <dbReference type="ARBA" id="ARBA00022989"/>
    </source>
</evidence>
<dbReference type="AlphaFoldDB" id="A0A835B863"/>
<keyword evidence="3 6" id="KW-0812">Transmembrane</keyword>